<keyword evidence="14" id="KW-1185">Reference proteome</keyword>
<keyword evidence="6" id="KW-0963">Cytoplasm</keyword>
<keyword evidence="9 13" id="KW-0012">Acyltransferase</keyword>
<evidence type="ECO:0000256" key="9">
    <source>
        <dbReference type="ARBA" id="ARBA00023315"/>
    </source>
</evidence>
<keyword evidence="7 13" id="KW-0808">Transferase</keyword>
<evidence type="ECO:0000259" key="12">
    <source>
        <dbReference type="PROSITE" id="PS51186"/>
    </source>
</evidence>
<dbReference type="PROSITE" id="PS51186">
    <property type="entry name" value="GNAT"/>
    <property type="match status" value="1"/>
</dbReference>
<dbReference type="PANTHER" id="PTHR20531">
    <property type="entry name" value="N-ALPHA-ACETYLTRANSFERASE 40"/>
    <property type="match status" value="1"/>
</dbReference>
<dbReference type="InterPro" id="IPR039949">
    <property type="entry name" value="NAA40"/>
</dbReference>
<sequence>MDPPTSSVICALYPGKDVHSSEIQACFDIVQSTSATDYKSSALKWRPSEKLKEMQDEDMWYILLRDPDPANASPTRDMTSFSPIIGFLSFMFTHDDPPHQHRTVLYIYEVHLIDSYRGKGLGTHLMETIDEIAKFVRLNKIMLTVFTSNTGGRRLYEKLGFVKDECCPPIRQVRRRTIEPDYLILSKELAD</sequence>
<dbReference type="InterPro" id="IPR000182">
    <property type="entry name" value="GNAT_dom"/>
</dbReference>
<accession>A0A6A6T0Z0</accession>
<proteinExistence type="inferred from homology"/>
<dbReference type="EC" id="2.3.1.257" evidence="4"/>
<evidence type="ECO:0000313" key="13">
    <source>
        <dbReference type="EMBL" id="KAF2652543.1"/>
    </source>
</evidence>
<evidence type="ECO:0000313" key="14">
    <source>
        <dbReference type="Proteomes" id="UP000799324"/>
    </source>
</evidence>
<feature type="domain" description="N-acetyltransferase" evidence="12">
    <location>
        <begin position="13"/>
        <end position="190"/>
    </location>
</feature>
<dbReference type="GO" id="GO:0005737">
    <property type="term" value="C:cytoplasm"/>
    <property type="evidence" value="ECO:0007669"/>
    <property type="project" value="UniProtKB-SubCell"/>
</dbReference>
<dbReference type="GO" id="GO:0005634">
    <property type="term" value="C:nucleus"/>
    <property type="evidence" value="ECO:0007669"/>
    <property type="project" value="UniProtKB-SubCell"/>
</dbReference>
<dbReference type="GO" id="GO:0043998">
    <property type="term" value="F:histone H2A acetyltransferase activity"/>
    <property type="evidence" value="ECO:0007669"/>
    <property type="project" value="InterPro"/>
</dbReference>
<name>A0A6A6T0Z0_9PLEO</name>
<dbReference type="OrthoDB" id="424551at2759"/>
<evidence type="ECO:0000256" key="7">
    <source>
        <dbReference type="ARBA" id="ARBA00022679"/>
    </source>
</evidence>
<dbReference type="Proteomes" id="UP000799324">
    <property type="component" value="Unassembled WGS sequence"/>
</dbReference>
<dbReference type="CDD" id="cd04301">
    <property type="entry name" value="NAT_SF"/>
    <property type="match status" value="1"/>
</dbReference>
<dbReference type="EMBL" id="MU004399">
    <property type="protein sequence ID" value="KAF2652543.1"/>
    <property type="molecule type" value="Genomic_DNA"/>
</dbReference>
<keyword evidence="8" id="KW-0539">Nucleus</keyword>
<evidence type="ECO:0000256" key="1">
    <source>
        <dbReference type="ARBA" id="ARBA00004123"/>
    </source>
</evidence>
<evidence type="ECO:0000256" key="8">
    <source>
        <dbReference type="ARBA" id="ARBA00023242"/>
    </source>
</evidence>
<gene>
    <name evidence="13" type="ORF">K491DRAFT_604684</name>
</gene>
<comment type="catalytic activity">
    <reaction evidence="10">
        <text>N-terminal L-seryl-[histone H2A] + acetyl-CoA = N-terminal N(alpha)-acetyl-L-seryl-[histone H2A] + CoA + H(+)</text>
        <dbReference type="Rhea" id="RHEA:50600"/>
        <dbReference type="Rhea" id="RHEA-COMP:12742"/>
        <dbReference type="Rhea" id="RHEA-COMP:12744"/>
        <dbReference type="ChEBI" id="CHEBI:15378"/>
        <dbReference type="ChEBI" id="CHEBI:57287"/>
        <dbReference type="ChEBI" id="CHEBI:57288"/>
        <dbReference type="ChEBI" id="CHEBI:64738"/>
        <dbReference type="ChEBI" id="CHEBI:83690"/>
        <dbReference type="EC" id="2.3.1.257"/>
    </reaction>
</comment>
<dbReference type="Gene3D" id="3.40.630.30">
    <property type="match status" value="1"/>
</dbReference>
<organism evidence="13 14">
    <name type="scientific">Lophiostoma macrostomum CBS 122681</name>
    <dbReference type="NCBI Taxonomy" id="1314788"/>
    <lineage>
        <taxon>Eukaryota</taxon>
        <taxon>Fungi</taxon>
        <taxon>Dikarya</taxon>
        <taxon>Ascomycota</taxon>
        <taxon>Pezizomycotina</taxon>
        <taxon>Dothideomycetes</taxon>
        <taxon>Pleosporomycetidae</taxon>
        <taxon>Pleosporales</taxon>
        <taxon>Lophiostomataceae</taxon>
        <taxon>Lophiostoma</taxon>
    </lineage>
</organism>
<evidence type="ECO:0000256" key="4">
    <source>
        <dbReference type="ARBA" id="ARBA00012950"/>
    </source>
</evidence>
<evidence type="ECO:0000256" key="3">
    <source>
        <dbReference type="ARBA" id="ARBA00008870"/>
    </source>
</evidence>
<reference evidence="13" key="1">
    <citation type="journal article" date="2020" name="Stud. Mycol.">
        <title>101 Dothideomycetes genomes: a test case for predicting lifestyles and emergence of pathogens.</title>
        <authorList>
            <person name="Haridas S."/>
            <person name="Albert R."/>
            <person name="Binder M."/>
            <person name="Bloem J."/>
            <person name="Labutti K."/>
            <person name="Salamov A."/>
            <person name="Andreopoulos B."/>
            <person name="Baker S."/>
            <person name="Barry K."/>
            <person name="Bills G."/>
            <person name="Bluhm B."/>
            <person name="Cannon C."/>
            <person name="Castanera R."/>
            <person name="Culley D."/>
            <person name="Daum C."/>
            <person name="Ezra D."/>
            <person name="Gonzalez J."/>
            <person name="Henrissat B."/>
            <person name="Kuo A."/>
            <person name="Liang C."/>
            <person name="Lipzen A."/>
            <person name="Lutzoni F."/>
            <person name="Magnuson J."/>
            <person name="Mondo S."/>
            <person name="Nolan M."/>
            <person name="Ohm R."/>
            <person name="Pangilinan J."/>
            <person name="Park H.-J."/>
            <person name="Ramirez L."/>
            <person name="Alfaro M."/>
            <person name="Sun H."/>
            <person name="Tritt A."/>
            <person name="Yoshinaga Y."/>
            <person name="Zwiers L.-H."/>
            <person name="Turgeon B."/>
            <person name="Goodwin S."/>
            <person name="Spatafora J."/>
            <person name="Crous P."/>
            <person name="Grigoriev I."/>
        </authorList>
    </citation>
    <scope>NUCLEOTIDE SEQUENCE</scope>
    <source>
        <strain evidence="13">CBS 122681</strain>
    </source>
</reference>
<evidence type="ECO:0000256" key="5">
    <source>
        <dbReference type="ARBA" id="ARBA00015043"/>
    </source>
</evidence>
<evidence type="ECO:0000256" key="2">
    <source>
        <dbReference type="ARBA" id="ARBA00004496"/>
    </source>
</evidence>
<dbReference type="GO" id="GO:0010485">
    <property type="term" value="F:histone H4 acetyltransferase activity"/>
    <property type="evidence" value="ECO:0007669"/>
    <property type="project" value="InterPro"/>
</dbReference>
<dbReference type="PANTHER" id="PTHR20531:SF1">
    <property type="entry name" value="N-ALPHA-ACETYLTRANSFERASE 40"/>
    <property type="match status" value="1"/>
</dbReference>
<comment type="catalytic activity">
    <reaction evidence="11">
        <text>N-terminal L-seryl-[histone H4] + acetyl-CoA = N-terminal N(alpha)-acetyl-L-seryl-[histone H4] + CoA + H(+)</text>
        <dbReference type="Rhea" id="RHEA:50596"/>
        <dbReference type="Rhea" id="RHEA-COMP:12740"/>
        <dbReference type="Rhea" id="RHEA-COMP:12743"/>
        <dbReference type="ChEBI" id="CHEBI:15378"/>
        <dbReference type="ChEBI" id="CHEBI:57287"/>
        <dbReference type="ChEBI" id="CHEBI:57288"/>
        <dbReference type="ChEBI" id="CHEBI:64738"/>
        <dbReference type="ChEBI" id="CHEBI:83690"/>
        <dbReference type="EC" id="2.3.1.257"/>
    </reaction>
</comment>
<comment type="subcellular location">
    <subcellularLocation>
        <location evidence="2">Cytoplasm</location>
    </subcellularLocation>
    <subcellularLocation>
        <location evidence="1">Nucleus</location>
    </subcellularLocation>
</comment>
<protein>
    <recommendedName>
        <fullName evidence="5">N-alpha-acetyltransferase 40</fullName>
        <ecNumber evidence="4">2.3.1.257</ecNumber>
    </recommendedName>
</protein>
<dbReference type="SUPFAM" id="SSF55729">
    <property type="entry name" value="Acyl-CoA N-acyltransferases (Nat)"/>
    <property type="match status" value="1"/>
</dbReference>
<evidence type="ECO:0000256" key="6">
    <source>
        <dbReference type="ARBA" id="ARBA00022490"/>
    </source>
</evidence>
<dbReference type="Pfam" id="PF00583">
    <property type="entry name" value="Acetyltransf_1"/>
    <property type="match status" value="1"/>
</dbReference>
<dbReference type="InterPro" id="IPR016181">
    <property type="entry name" value="Acyl_CoA_acyltransferase"/>
</dbReference>
<evidence type="ECO:0000256" key="11">
    <source>
        <dbReference type="ARBA" id="ARBA00049524"/>
    </source>
</evidence>
<dbReference type="AlphaFoldDB" id="A0A6A6T0Z0"/>
<evidence type="ECO:0000256" key="10">
    <source>
        <dbReference type="ARBA" id="ARBA00047821"/>
    </source>
</evidence>
<comment type="similarity">
    <text evidence="3">Belongs to the acetyltransferase family. NAA40 subfamily.</text>
</comment>
<dbReference type="GO" id="GO:1990189">
    <property type="term" value="F:protein N-terminal-serine acetyltransferase activity"/>
    <property type="evidence" value="ECO:0007669"/>
    <property type="project" value="UniProtKB-EC"/>
</dbReference>